<evidence type="ECO:0000313" key="7">
    <source>
        <dbReference type="EMBL" id="KDQ50026.1"/>
    </source>
</evidence>
<organism evidence="7 8">
    <name type="scientific">Jaapia argillacea MUCL 33604</name>
    <dbReference type="NCBI Taxonomy" id="933084"/>
    <lineage>
        <taxon>Eukaryota</taxon>
        <taxon>Fungi</taxon>
        <taxon>Dikarya</taxon>
        <taxon>Basidiomycota</taxon>
        <taxon>Agaricomycotina</taxon>
        <taxon>Agaricomycetes</taxon>
        <taxon>Agaricomycetidae</taxon>
        <taxon>Jaapiales</taxon>
        <taxon>Jaapiaceae</taxon>
        <taxon>Jaapia</taxon>
    </lineage>
</organism>
<dbReference type="Pfam" id="PF07714">
    <property type="entry name" value="PK_Tyr_Ser-Thr"/>
    <property type="match status" value="1"/>
</dbReference>
<keyword evidence="3 4" id="KW-0067">ATP-binding</keyword>
<dbReference type="OrthoDB" id="1668230at2759"/>
<gene>
    <name evidence="7" type="ORF">JAAARDRAFT_63418</name>
</gene>
<dbReference type="InterPro" id="IPR011009">
    <property type="entry name" value="Kinase-like_dom_sf"/>
</dbReference>
<dbReference type="GO" id="GO:0005524">
    <property type="term" value="F:ATP binding"/>
    <property type="evidence" value="ECO:0007669"/>
    <property type="project" value="UniProtKB-UniRule"/>
</dbReference>
<keyword evidence="1 5" id="KW-0418">Kinase</keyword>
<accession>A0A067PHT7</accession>
<evidence type="ECO:0000256" key="5">
    <source>
        <dbReference type="RuleBase" id="RU000304"/>
    </source>
</evidence>
<evidence type="ECO:0000256" key="2">
    <source>
        <dbReference type="ARBA" id="ARBA00022741"/>
    </source>
</evidence>
<protein>
    <recommendedName>
        <fullName evidence="6">Protein kinase domain-containing protein</fullName>
    </recommendedName>
</protein>
<keyword evidence="1 5" id="KW-0723">Serine/threonine-protein kinase</keyword>
<evidence type="ECO:0000256" key="4">
    <source>
        <dbReference type="PROSITE-ProRule" id="PRU10141"/>
    </source>
</evidence>
<dbReference type="InterPro" id="IPR000719">
    <property type="entry name" value="Prot_kinase_dom"/>
</dbReference>
<dbReference type="PROSITE" id="PS50011">
    <property type="entry name" value="PROTEIN_KINASE_DOM"/>
    <property type="match status" value="1"/>
</dbReference>
<keyword evidence="2 4" id="KW-0547">Nucleotide-binding</keyword>
<evidence type="ECO:0000259" key="6">
    <source>
        <dbReference type="PROSITE" id="PS50011"/>
    </source>
</evidence>
<dbReference type="HOGENOM" id="CLU_000288_7_18_1"/>
<feature type="binding site" evidence="4">
    <location>
        <position position="53"/>
    </location>
    <ligand>
        <name>ATP</name>
        <dbReference type="ChEBI" id="CHEBI:30616"/>
    </ligand>
</feature>
<dbReference type="SUPFAM" id="SSF56112">
    <property type="entry name" value="Protein kinase-like (PK-like)"/>
    <property type="match status" value="1"/>
</dbReference>
<keyword evidence="1 5" id="KW-0808">Transferase</keyword>
<dbReference type="PANTHER" id="PTHR44329">
    <property type="entry name" value="SERINE/THREONINE-PROTEIN KINASE TNNI3K-RELATED"/>
    <property type="match status" value="1"/>
</dbReference>
<dbReference type="SMART" id="SM00220">
    <property type="entry name" value="S_TKc"/>
    <property type="match status" value="1"/>
</dbReference>
<dbReference type="InParanoid" id="A0A067PHT7"/>
<proteinExistence type="inferred from homology"/>
<evidence type="ECO:0000313" key="8">
    <source>
        <dbReference type="Proteomes" id="UP000027265"/>
    </source>
</evidence>
<comment type="similarity">
    <text evidence="5">Belongs to the protein kinase superfamily.</text>
</comment>
<feature type="domain" description="Protein kinase" evidence="6">
    <location>
        <begin position="26"/>
        <end position="350"/>
    </location>
</feature>
<dbReference type="InterPro" id="IPR017441">
    <property type="entry name" value="Protein_kinase_ATP_BS"/>
</dbReference>
<dbReference type="Gene3D" id="1.10.510.10">
    <property type="entry name" value="Transferase(Phosphotransferase) domain 1"/>
    <property type="match status" value="1"/>
</dbReference>
<dbReference type="InterPro" id="IPR051681">
    <property type="entry name" value="Ser/Thr_Kinases-Pseudokinases"/>
</dbReference>
<reference evidence="8" key="1">
    <citation type="journal article" date="2014" name="Proc. Natl. Acad. Sci. U.S.A.">
        <title>Extensive sampling of basidiomycete genomes demonstrates inadequacy of the white-rot/brown-rot paradigm for wood decay fungi.</title>
        <authorList>
            <person name="Riley R."/>
            <person name="Salamov A.A."/>
            <person name="Brown D.W."/>
            <person name="Nagy L.G."/>
            <person name="Floudas D."/>
            <person name="Held B.W."/>
            <person name="Levasseur A."/>
            <person name="Lombard V."/>
            <person name="Morin E."/>
            <person name="Otillar R."/>
            <person name="Lindquist E.A."/>
            <person name="Sun H."/>
            <person name="LaButti K.M."/>
            <person name="Schmutz J."/>
            <person name="Jabbour D."/>
            <person name="Luo H."/>
            <person name="Baker S.E."/>
            <person name="Pisabarro A.G."/>
            <person name="Walton J.D."/>
            <person name="Blanchette R.A."/>
            <person name="Henrissat B."/>
            <person name="Martin F."/>
            <person name="Cullen D."/>
            <person name="Hibbett D.S."/>
            <person name="Grigoriev I.V."/>
        </authorList>
    </citation>
    <scope>NUCLEOTIDE SEQUENCE [LARGE SCALE GENOMIC DNA]</scope>
    <source>
        <strain evidence="8">MUCL 33604</strain>
    </source>
</reference>
<dbReference type="PROSITE" id="PS00108">
    <property type="entry name" value="PROTEIN_KINASE_ST"/>
    <property type="match status" value="1"/>
</dbReference>
<keyword evidence="8" id="KW-1185">Reference proteome</keyword>
<evidence type="ECO:0000256" key="3">
    <source>
        <dbReference type="ARBA" id="ARBA00022840"/>
    </source>
</evidence>
<evidence type="ECO:0000256" key="1">
    <source>
        <dbReference type="ARBA" id="ARBA00022527"/>
    </source>
</evidence>
<dbReference type="AlphaFoldDB" id="A0A067PHT7"/>
<name>A0A067PHT7_9AGAM</name>
<sequence>MQRQNRSEKKAKKSTPFVIKPDEVKVDRSNVLGRGGFGTVYRGRWGGHDVAVKLLDRGISPEILRKEVDVWQSLRHPNILEFYGYNSSDPLFLVSALKQGDAHAFLRSNPDASRPKLLYETSLGLQHLHRHSIIHGDVKALNILVDRRGTACLSDFGLSRVRELSTGSSGSNNKGGPKGSFRWMAPECMVGTILGTPMSDIYSFGMTIYEIFTGHPPFPGLTDPVIYVEVAERKKRPNRPTDQEIESCGLDESTQLIWSIVSKCWRSCMQSAKLFHWHNGTHAHPGVPPHTPTPGMLLDRQVRVVPIGDHQSTPGEAPRNLLLGRLFVRTRTQVIQSSLYMLRKQIRSRP</sequence>
<dbReference type="Proteomes" id="UP000027265">
    <property type="component" value="Unassembled WGS sequence"/>
</dbReference>
<dbReference type="InterPro" id="IPR008271">
    <property type="entry name" value="Ser/Thr_kinase_AS"/>
</dbReference>
<dbReference type="PROSITE" id="PS00107">
    <property type="entry name" value="PROTEIN_KINASE_ATP"/>
    <property type="match status" value="1"/>
</dbReference>
<dbReference type="STRING" id="933084.A0A067PHT7"/>
<dbReference type="EMBL" id="KL197768">
    <property type="protein sequence ID" value="KDQ50026.1"/>
    <property type="molecule type" value="Genomic_DNA"/>
</dbReference>
<dbReference type="InterPro" id="IPR001245">
    <property type="entry name" value="Ser-Thr/Tyr_kinase_cat_dom"/>
</dbReference>
<dbReference type="GO" id="GO:0004674">
    <property type="term" value="F:protein serine/threonine kinase activity"/>
    <property type="evidence" value="ECO:0007669"/>
    <property type="project" value="UniProtKB-KW"/>
</dbReference>